<dbReference type="EMBL" id="CP051682">
    <property type="protein sequence ID" value="QJD97801.1"/>
    <property type="molecule type" value="Genomic_DNA"/>
</dbReference>
<name>A0A7L5E445_9SPHI</name>
<keyword evidence="2" id="KW-1185">Reference proteome</keyword>
<gene>
    <name evidence="1" type="ORF">HH214_18925</name>
</gene>
<proteinExistence type="predicted"/>
<reference evidence="1 2" key="1">
    <citation type="submission" date="2020-04" db="EMBL/GenBank/DDBJ databases">
        <title>Genome sequencing of novel species.</title>
        <authorList>
            <person name="Heo J."/>
            <person name="Kim S.-J."/>
            <person name="Kim J.-S."/>
            <person name="Hong S.-B."/>
            <person name="Kwon S.-W."/>
        </authorList>
    </citation>
    <scope>NUCLEOTIDE SEQUENCE [LARGE SCALE GENOMIC DNA]</scope>
    <source>
        <strain evidence="1 2">F39-2</strain>
    </source>
</reference>
<dbReference type="AlphaFoldDB" id="A0A7L5E445"/>
<sequence>MAANPIYTIFREDTSTRTLQIFRGYDKIEEQLYYTFDFDNQQTVITQYNGRWIDNAGKDHQQAGQLGSLLEQLEETVGDRKTWTFIDLSELTKTFEETTLLIFDGQRGAEGIDHQVQFPIGDSTISFNLQSLISADNQVLRQLSGSRLHQLIATYKLYLERPGRLLTYLRTPRLEKSTPCYFGYVQALNGNQYIAGVTFDQPESNHYLSHLMALIELS</sequence>
<dbReference type="KEGG" id="mrob:HH214_18925"/>
<evidence type="ECO:0000313" key="2">
    <source>
        <dbReference type="Proteomes" id="UP000503278"/>
    </source>
</evidence>
<dbReference type="RefSeq" id="WP_169610298.1">
    <property type="nucleotide sequence ID" value="NZ_CP051682.1"/>
</dbReference>
<evidence type="ECO:0000313" key="1">
    <source>
        <dbReference type="EMBL" id="QJD97801.1"/>
    </source>
</evidence>
<organism evidence="1 2">
    <name type="scientific">Mucilaginibacter robiniae</name>
    <dbReference type="NCBI Taxonomy" id="2728022"/>
    <lineage>
        <taxon>Bacteria</taxon>
        <taxon>Pseudomonadati</taxon>
        <taxon>Bacteroidota</taxon>
        <taxon>Sphingobacteriia</taxon>
        <taxon>Sphingobacteriales</taxon>
        <taxon>Sphingobacteriaceae</taxon>
        <taxon>Mucilaginibacter</taxon>
    </lineage>
</organism>
<protein>
    <submittedName>
        <fullName evidence="1">Uncharacterized protein</fullName>
    </submittedName>
</protein>
<accession>A0A7L5E445</accession>
<dbReference type="Proteomes" id="UP000503278">
    <property type="component" value="Chromosome"/>
</dbReference>